<name>C2FT45_SPHSI</name>
<organism evidence="1 2">
    <name type="scientific">Sphingobacterium spiritivorum ATCC 33300</name>
    <dbReference type="NCBI Taxonomy" id="525372"/>
    <lineage>
        <taxon>Bacteria</taxon>
        <taxon>Pseudomonadati</taxon>
        <taxon>Bacteroidota</taxon>
        <taxon>Sphingobacteriia</taxon>
        <taxon>Sphingobacteriales</taxon>
        <taxon>Sphingobacteriaceae</taxon>
        <taxon>Sphingobacterium</taxon>
    </lineage>
</organism>
<dbReference type="HOGENOM" id="CLU_1703131_0_0_10"/>
<comment type="caution">
    <text evidence="1">The sequence shown here is derived from an EMBL/GenBank/DDBJ whole genome shotgun (WGS) entry which is preliminary data.</text>
</comment>
<sequence>MRYFRFIWIWIKNSFNLDEPSFVLFDYVDYIAEEKNHFVFTWKMENAFRLKIKSANFKSFLVAGSTYITLLEKVENLEVIISSSWRSRKYLVTLKHITLDTSLDFILNVRSSFSAEINLMTTQPKISRFTINSFKAKLMDKKYIQKVINLSYPN</sequence>
<evidence type="ECO:0000313" key="2">
    <source>
        <dbReference type="Proteomes" id="UP000006241"/>
    </source>
</evidence>
<proteinExistence type="predicted"/>
<protein>
    <submittedName>
        <fullName evidence="1">Uncharacterized protein</fullName>
    </submittedName>
</protein>
<reference evidence="1 2" key="1">
    <citation type="submission" date="2009-01" db="EMBL/GenBank/DDBJ databases">
        <authorList>
            <person name="Qin X."/>
            <person name="Bachman B."/>
            <person name="Battles P."/>
            <person name="Bell A."/>
            <person name="Bess C."/>
            <person name="Bickham C."/>
            <person name="Chaboub L."/>
            <person name="Chen D."/>
            <person name="Coyle M."/>
            <person name="Deiros D.R."/>
            <person name="Dinh H."/>
            <person name="Forbes L."/>
            <person name="Fowler G."/>
            <person name="Francisco L."/>
            <person name="Fu Q."/>
            <person name="Gubbala S."/>
            <person name="Hale W."/>
            <person name="Han Y."/>
            <person name="Hemphill L."/>
            <person name="Highlander S.K."/>
            <person name="Hirani K."/>
            <person name="Hogues M."/>
            <person name="Jackson L."/>
            <person name="Jakkamsetti A."/>
            <person name="Javaid M."/>
            <person name="Jiang H."/>
            <person name="Korchina V."/>
            <person name="Kovar C."/>
            <person name="Lara F."/>
            <person name="Lee S."/>
            <person name="Mata R."/>
            <person name="Mathew T."/>
            <person name="Moen C."/>
            <person name="Morales K."/>
            <person name="Munidasa M."/>
            <person name="Nazareth L."/>
            <person name="Ngo R."/>
            <person name="Nguyen L."/>
            <person name="Okwuonu G."/>
            <person name="Ongeri F."/>
            <person name="Patil S."/>
            <person name="Petrosino J."/>
            <person name="Pham C."/>
            <person name="Pham P."/>
            <person name="Pu L.-L."/>
            <person name="Puazo M."/>
            <person name="Raj R."/>
            <person name="Reid J."/>
            <person name="Rouhana J."/>
            <person name="Saada N."/>
            <person name="Shang Y."/>
            <person name="Simmons D."/>
            <person name="Thornton R."/>
            <person name="Warren J."/>
            <person name="Weissenberger G."/>
            <person name="Zhang J."/>
            <person name="Zhang L."/>
            <person name="Zhou C."/>
            <person name="Zhu D."/>
            <person name="Muzny D."/>
            <person name="Worley K."/>
            <person name="Gibbs R."/>
        </authorList>
    </citation>
    <scope>NUCLEOTIDE SEQUENCE [LARGE SCALE GENOMIC DNA]</scope>
    <source>
        <strain evidence="1 2">ATCC 33300</strain>
    </source>
</reference>
<dbReference type="AlphaFoldDB" id="C2FT45"/>
<dbReference type="EMBL" id="ACHB01000009">
    <property type="protein sequence ID" value="EEI93879.1"/>
    <property type="molecule type" value="Genomic_DNA"/>
</dbReference>
<dbReference type="RefSeq" id="WP_003011926.1">
    <property type="nucleotide sequence ID" value="NZ_GG668635.1"/>
</dbReference>
<dbReference type="Proteomes" id="UP000006241">
    <property type="component" value="Unassembled WGS sequence"/>
</dbReference>
<accession>C2FT45</accession>
<evidence type="ECO:0000313" key="1">
    <source>
        <dbReference type="EMBL" id="EEI93879.1"/>
    </source>
</evidence>
<gene>
    <name evidence="1" type="ORF">HMPREF0765_0501</name>
</gene>